<organism evidence="1 2">
    <name type="scientific">Paludibacter jiangxiensis</name>
    <dbReference type="NCBI Taxonomy" id="681398"/>
    <lineage>
        <taxon>Bacteria</taxon>
        <taxon>Pseudomonadati</taxon>
        <taxon>Bacteroidota</taxon>
        <taxon>Bacteroidia</taxon>
        <taxon>Bacteroidales</taxon>
        <taxon>Paludibacteraceae</taxon>
        <taxon>Paludibacter</taxon>
    </lineage>
</organism>
<name>A0A171A2K4_9BACT</name>
<dbReference type="AlphaFoldDB" id="A0A171A2K4"/>
<accession>A0A171A2K4</accession>
<keyword evidence="2" id="KW-1185">Reference proteome</keyword>
<reference evidence="2" key="1">
    <citation type="submission" date="2016-04" db="EMBL/GenBank/DDBJ databases">
        <title>Draft genome sequence of Paludibacter jiangxiensis strain NM7.</title>
        <authorList>
            <person name="Qiu Y."/>
            <person name="Matsuura N."/>
            <person name="Ohashi A."/>
            <person name="Tourlousse M.D."/>
            <person name="Sekiguchi Y."/>
        </authorList>
    </citation>
    <scope>NUCLEOTIDE SEQUENCE [LARGE SCALE GENOMIC DNA]</scope>
    <source>
        <strain evidence="2">NM7</strain>
    </source>
</reference>
<sequence length="116" mass="13268">MDIISAREFCITLPHTEETFPFGEEHLVLKVGGKMYAIIALDGDSTIALKCDPELAIELREQYAAVQPGYHLNKKHWNTVLLNDTIPDAKIEEWIRLSYELTIQGLTKKVRNELML</sequence>
<gene>
    <name evidence="1" type="ORF">PJIAN_3549</name>
</gene>
<evidence type="ECO:0000313" key="2">
    <source>
        <dbReference type="Proteomes" id="UP000076586"/>
    </source>
</evidence>
<proteinExistence type="predicted"/>
<dbReference type="OrthoDB" id="9789813at2"/>
<keyword evidence="1" id="KW-0238">DNA-binding</keyword>
<dbReference type="PANTHER" id="PTHR35145:SF1">
    <property type="entry name" value="CYTOPLASMIC PROTEIN"/>
    <property type="match status" value="1"/>
</dbReference>
<dbReference type="Proteomes" id="UP000076586">
    <property type="component" value="Unassembled WGS sequence"/>
</dbReference>
<dbReference type="STRING" id="681398.PJIAN_3549"/>
<dbReference type="GO" id="GO:0003677">
    <property type="term" value="F:DNA binding"/>
    <property type="evidence" value="ECO:0007669"/>
    <property type="project" value="UniProtKB-KW"/>
</dbReference>
<protein>
    <submittedName>
        <fullName evidence="1">Predicted DNA-binding protein, MmcQ/YjbR family</fullName>
    </submittedName>
</protein>
<dbReference type="InterPro" id="IPR038056">
    <property type="entry name" value="YjbR-like_sf"/>
</dbReference>
<dbReference type="Gene3D" id="3.90.1150.30">
    <property type="match status" value="1"/>
</dbReference>
<dbReference type="RefSeq" id="WP_068704211.1">
    <property type="nucleotide sequence ID" value="NZ_BDCR01000003.1"/>
</dbReference>
<dbReference type="InterPro" id="IPR007351">
    <property type="entry name" value="YjbR"/>
</dbReference>
<evidence type="ECO:0000313" key="1">
    <source>
        <dbReference type="EMBL" id="GAT63233.1"/>
    </source>
</evidence>
<dbReference type="PANTHER" id="PTHR35145">
    <property type="entry name" value="CYTOPLASMIC PROTEIN-RELATED"/>
    <property type="match status" value="1"/>
</dbReference>
<dbReference type="EMBL" id="BDCR01000003">
    <property type="protein sequence ID" value="GAT63233.1"/>
    <property type="molecule type" value="Genomic_DNA"/>
</dbReference>
<dbReference type="Pfam" id="PF04237">
    <property type="entry name" value="YjbR"/>
    <property type="match status" value="1"/>
</dbReference>
<reference evidence="2" key="2">
    <citation type="journal article" date="2017" name="Genome Announc.">
        <title>Draft genome sequence of Paludibacter jiangxiensis NM7(T), a propionate-producing fermentative bacterium.</title>
        <authorList>
            <person name="Qiu Y.-L."/>
            <person name="Tourlousse D.M."/>
            <person name="Matsuura N."/>
            <person name="Ohashi A."/>
            <person name="Sekiguchi Y."/>
        </authorList>
    </citation>
    <scope>NUCLEOTIDE SEQUENCE [LARGE SCALE GENOMIC DNA]</scope>
    <source>
        <strain evidence="2">NM7</strain>
    </source>
</reference>
<dbReference type="SUPFAM" id="SSF142906">
    <property type="entry name" value="YjbR-like"/>
    <property type="match status" value="1"/>
</dbReference>
<dbReference type="InterPro" id="IPR058532">
    <property type="entry name" value="YjbR/MT2646/Rv2570-like"/>
</dbReference>
<comment type="caution">
    <text evidence="1">The sequence shown here is derived from an EMBL/GenBank/DDBJ whole genome shotgun (WGS) entry which is preliminary data.</text>
</comment>